<dbReference type="Proteomes" id="UP000235145">
    <property type="component" value="Unassembled WGS sequence"/>
</dbReference>
<name>A0A9R1VB60_LACSA</name>
<keyword evidence="2" id="KW-1185">Reference proteome</keyword>
<evidence type="ECO:0000313" key="1">
    <source>
        <dbReference type="EMBL" id="KAJ0201521.1"/>
    </source>
</evidence>
<dbReference type="AlphaFoldDB" id="A0A9R1VB60"/>
<dbReference type="EMBL" id="NBSK02000006">
    <property type="protein sequence ID" value="KAJ0201521.1"/>
    <property type="molecule type" value="Genomic_DNA"/>
</dbReference>
<comment type="caution">
    <text evidence="1">The sequence shown here is derived from an EMBL/GenBank/DDBJ whole genome shotgun (WGS) entry which is preliminary data.</text>
</comment>
<proteinExistence type="predicted"/>
<evidence type="ECO:0008006" key="3">
    <source>
        <dbReference type="Google" id="ProtNLM"/>
    </source>
</evidence>
<gene>
    <name evidence="1" type="ORF">LSAT_V11C600309740</name>
</gene>
<sequence>MVGIRFQSTPDVKDFLSKNNYWGEWFKEFRFGKALEGTFDRIAWIKIVGLPAKFWNEENFSKIACEFGKVAAPIEILPSIQDLSIGNVCILTGSKRRINDEVLVEYDRNILKVGVIESEFDWSPFPSGMSDKLKVSESYVDEDSSLNLDENELEEGEIKDTCNDDVDGISGTILANDSEDIAMDAGANDIPATVVMASPTVGESAAGMQDVQQSYRESQHPVINSIGQKKRR</sequence>
<evidence type="ECO:0000313" key="2">
    <source>
        <dbReference type="Proteomes" id="UP000235145"/>
    </source>
</evidence>
<protein>
    <recommendedName>
        <fullName evidence="3">DUF4283 domain-containing protein</fullName>
    </recommendedName>
</protein>
<accession>A0A9R1VB60</accession>
<organism evidence="1 2">
    <name type="scientific">Lactuca sativa</name>
    <name type="common">Garden lettuce</name>
    <dbReference type="NCBI Taxonomy" id="4236"/>
    <lineage>
        <taxon>Eukaryota</taxon>
        <taxon>Viridiplantae</taxon>
        <taxon>Streptophyta</taxon>
        <taxon>Embryophyta</taxon>
        <taxon>Tracheophyta</taxon>
        <taxon>Spermatophyta</taxon>
        <taxon>Magnoliopsida</taxon>
        <taxon>eudicotyledons</taxon>
        <taxon>Gunneridae</taxon>
        <taxon>Pentapetalae</taxon>
        <taxon>asterids</taxon>
        <taxon>campanulids</taxon>
        <taxon>Asterales</taxon>
        <taxon>Asteraceae</taxon>
        <taxon>Cichorioideae</taxon>
        <taxon>Cichorieae</taxon>
        <taxon>Lactucinae</taxon>
        <taxon>Lactuca</taxon>
    </lineage>
</organism>
<reference evidence="1 2" key="1">
    <citation type="journal article" date="2017" name="Nat. Commun.">
        <title>Genome assembly with in vitro proximity ligation data and whole-genome triplication in lettuce.</title>
        <authorList>
            <person name="Reyes-Chin-Wo S."/>
            <person name="Wang Z."/>
            <person name="Yang X."/>
            <person name="Kozik A."/>
            <person name="Arikit S."/>
            <person name="Song C."/>
            <person name="Xia L."/>
            <person name="Froenicke L."/>
            <person name="Lavelle D.O."/>
            <person name="Truco M.J."/>
            <person name="Xia R."/>
            <person name="Zhu S."/>
            <person name="Xu C."/>
            <person name="Xu H."/>
            <person name="Xu X."/>
            <person name="Cox K."/>
            <person name="Korf I."/>
            <person name="Meyers B.C."/>
            <person name="Michelmore R.W."/>
        </authorList>
    </citation>
    <scope>NUCLEOTIDE SEQUENCE [LARGE SCALE GENOMIC DNA]</scope>
    <source>
        <strain evidence="2">cv. Salinas</strain>
        <tissue evidence="1">Seedlings</tissue>
    </source>
</reference>